<keyword evidence="2" id="KW-1185">Reference proteome</keyword>
<evidence type="ECO:0000313" key="1">
    <source>
        <dbReference type="EMBL" id="PON47143.1"/>
    </source>
</evidence>
<evidence type="ECO:0000313" key="2">
    <source>
        <dbReference type="Proteomes" id="UP000237105"/>
    </source>
</evidence>
<reference evidence="2" key="1">
    <citation type="submission" date="2016-06" db="EMBL/GenBank/DDBJ databases">
        <title>Parallel loss of symbiosis genes in relatives of nitrogen-fixing non-legume Parasponia.</title>
        <authorList>
            <person name="Van Velzen R."/>
            <person name="Holmer R."/>
            <person name="Bu F."/>
            <person name="Rutten L."/>
            <person name="Van Zeijl A."/>
            <person name="Liu W."/>
            <person name="Santuari L."/>
            <person name="Cao Q."/>
            <person name="Sharma T."/>
            <person name="Shen D."/>
            <person name="Roswanjaya Y."/>
            <person name="Wardhani T."/>
            <person name="Kalhor M.S."/>
            <person name="Jansen J."/>
            <person name="Van den Hoogen J."/>
            <person name="Gungor B."/>
            <person name="Hartog M."/>
            <person name="Hontelez J."/>
            <person name="Verver J."/>
            <person name="Yang W.-C."/>
            <person name="Schijlen E."/>
            <person name="Repin R."/>
            <person name="Schilthuizen M."/>
            <person name="Schranz E."/>
            <person name="Heidstra R."/>
            <person name="Miyata K."/>
            <person name="Fedorova E."/>
            <person name="Kohlen W."/>
            <person name="Bisseling T."/>
            <person name="Smit S."/>
            <person name="Geurts R."/>
        </authorList>
    </citation>
    <scope>NUCLEOTIDE SEQUENCE [LARGE SCALE GENOMIC DNA]</scope>
    <source>
        <strain evidence="2">cv. WU1-14</strain>
    </source>
</reference>
<accession>A0A2P5BED0</accession>
<protein>
    <submittedName>
        <fullName evidence="1">Uncharacterized protein</fullName>
    </submittedName>
</protein>
<sequence>MLASDLVLTPGLWNENKIQEVFWEVDVPTLLAIPLSVIASEDKLVWHYKENGVYFVHLGHRTILNSKGETESSNPRMGHQ</sequence>
<dbReference type="EMBL" id="JXTB01000299">
    <property type="protein sequence ID" value="PON47143.1"/>
    <property type="molecule type" value="Genomic_DNA"/>
</dbReference>
<dbReference type="OrthoDB" id="1929473at2759"/>
<name>A0A2P5BED0_PARAD</name>
<organism evidence="1 2">
    <name type="scientific">Parasponia andersonii</name>
    <name type="common">Sponia andersonii</name>
    <dbReference type="NCBI Taxonomy" id="3476"/>
    <lineage>
        <taxon>Eukaryota</taxon>
        <taxon>Viridiplantae</taxon>
        <taxon>Streptophyta</taxon>
        <taxon>Embryophyta</taxon>
        <taxon>Tracheophyta</taxon>
        <taxon>Spermatophyta</taxon>
        <taxon>Magnoliopsida</taxon>
        <taxon>eudicotyledons</taxon>
        <taxon>Gunneridae</taxon>
        <taxon>Pentapetalae</taxon>
        <taxon>rosids</taxon>
        <taxon>fabids</taxon>
        <taxon>Rosales</taxon>
        <taxon>Cannabaceae</taxon>
        <taxon>Parasponia</taxon>
    </lineage>
</organism>
<proteinExistence type="predicted"/>
<comment type="caution">
    <text evidence="1">The sequence shown here is derived from an EMBL/GenBank/DDBJ whole genome shotgun (WGS) entry which is preliminary data.</text>
</comment>
<dbReference type="AlphaFoldDB" id="A0A2P5BED0"/>
<gene>
    <name evidence="1" type="ORF">PanWU01x14_246520</name>
</gene>
<dbReference type="Proteomes" id="UP000237105">
    <property type="component" value="Unassembled WGS sequence"/>
</dbReference>